<organism evidence="2 3">
    <name type="scientific">Limosilactobacillus frumenti DSM 13145</name>
    <dbReference type="NCBI Taxonomy" id="1423746"/>
    <lineage>
        <taxon>Bacteria</taxon>
        <taxon>Bacillati</taxon>
        <taxon>Bacillota</taxon>
        <taxon>Bacilli</taxon>
        <taxon>Lactobacillales</taxon>
        <taxon>Lactobacillaceae</taxon>
        <taxon>Limosilactobacillus</taxon>
    </lineage>
</organism>
<evidence type="ECO:0000313" key="2">
    <source>
        <dbReference type="EMBL" id="KRL27706.1"/>
    </source>
</evidence>
<feature type="domain" description="PhnB-like" evidence="1">
    <location>
        <begin position="4"/>
        <end position="136"/>
    </location>
</feature>
<keyword evidence="2" id="KW-0830">Ubiquinone</keyword>
<dbReference type="RefSeq" id="WP_057749518.1">
    <property type="nucleotide sequence ID" value="NZ_AZER01000014.1"/>
</dbReference>
<dbReference type="OrthoDB" id="9795306at2"/>
<dbReference type="EMBL" id="AZER01000014">
    <property type="protein sequence ID" value="KRL27706.1"/>
    <property type="molecule type" value="Genomic_DNA"/>
</dbReference>
<accession>A0A0R1PDJ8</accession>
<comment type="caution">
    <text evidence="2">The sequence shown here is derived from an EMBL/GenBank/DDBJ whole genome shotgun (WGS) entry which is preliminary data.</text>
</comment>
<proteinExistence type="predicted"/>
<dbReference type="PATRIC" id="fig|1423746.3.peg.454"/>
<evidence type="ECO:0000313" key="3">
    <source>
        <dbReference type="Proteomes" id="UP000051445"/>
    </source>
</evidence>
<evidence type="ECO:0000259" key="1">
    <source>
        <dbReference type="Pfam" id="PF06983"/>
    </source>
</evidence>
<protein>
    <submittedName>
        <fullName evidence="2">3-demethylubiquinone-9 3-methyltransferase</fullName>
    </submittedName>
</protein>
<keyword evidence="2" id="KW-0489">Methyltransferase</keyword>
<dbReference type="AlphaFoldDB" id="A0A0R1PDJ8"/>
<dbReference type="InterPro" id="IPR029068">
    <property type="entry name" value="Glyas_Bleomycin-R_OHBP_Dase"/>
</dbReference>
<gene>
    <name evidence="2" type="ORF">FD27_GL000446</name>
</gene>
<keyword evidence="2" id="KW-0808">Transferase</keyword>
<dbReference type="Proteomes" id="UP000051445">
    <property type="component" value="Unassembled WGS sequence"/>
</dbReference>
<dbReference type="STRING" id="1423746.FD27_GL000446"/>
<dbReference type="SUPFAM" id="SSF54593">
    <property type="entry name" value="Glyoxalase/Bleomycin resistance protein/Dihydroxybiphenyl dioxygenase"/>
    <property type="match status" value="1"/>
</dbReference>
<dbReference type="InterPro" id="IPR028973">
    <property type="entry name" value="PhnB-like"/>
</dbReference>
<name>A0A0R1PDJ8_9LACO</name>
<reference evidence="2 3" key="1">
    <citation type="journal article" date="2015" name="Genome Announc.">
        <title>Expanding the biotechnology potential of lactobacilli through comparative genomics of 213 strains and associated genera.</title>
        <authorList>
            <person name="Sun Z."/>
            <person name="Harris H.M."/>
            <person name="McCann A."/>
            <person name="Guo C."/>
            <person name="Argimon S."/>
            <person name="Zhang W."/>
            <person name="Yang X."/>
            <person name="Jeffery I.B."/>
            <person name="Cooney J.C."/>
            <person name="Kagawa T.F."/>
            <person name="Liu W."/>
            <person name="Song Y."/>
            <person name="Salvetti E."/>
            <person name="Wrobel A."/>
            <person name="Rasinkangas P."/>
            <person name="Parkhill J."/>
            <person name="Rea M.C."/>
            <person name="O'Sullivan O."/>
            <person name="Ritari J."/>
            <person name="Douillard F.P."/>
            <person name="Paul Ross R."/>
            <person name="Yang R."/>
            <person name="Briner A.E."/>
            <person name="Felis G.E."/>
            <person name="de Vos W.M."/>
            <person name="Barrangou R."/>
            <person name="Klaenhammer T.R."/>
            <person name="Caufield P.W."/>
            <person name="Cui Y."/>
            <person name="Zhang H."/>
            <person name="O'Toole P.W."/>
        </authorList>
    </citation>
    <scope>NUCLEOTIDE SEQUENCE [LARGE SCALE GENOMIC DNA]</scope>
    <source>
        <strain evidence="2 3">DSM 13145</strain>
    </source>
</reference>
<dbReference type="PANTHER" id="PTHR33990">
    <property type="entry name" value="PROTEIN YJDN-RELATED"/>
    <property type="match status" value="1"/>
</dbReference>
<dbReference type="Pfam" id="PF06983">
    <property type="entry name" value="3-dmu-9_3-mt"/>
    <property type="match status" value="1"/>
</dbReference>
<dbReference type="Gene3D" id="3.10.180.10">
    <property type="entry name" value="2,3-Dihydroxybiphenyl 1,2-Dioxygenase, domain 1"/>
    <property type="match status" value="1"/>
</dbReference>
<dbReference type="GO" id="GO:0008168">
    <property type="term" value="F:methyltransferase activity"/>
    <property type="evidence" value="ECO:0007669"/>
    <property type="project" value="UniProtKB-KW"/>
</dbReference>
<dbReference type="PANTHER" id="PTHR33990:SF5">
    <property type="entry name" value="PHNB-LIKE DOMAIN-CONTAINING PROTEIN"/>
    <property type="match status" value="1"/>
</dbReference>
<dbReference type="GO" id="GO:0032259">
    <property type="term" value="P:methylation"/>
    <property type="evidence" value="ECO:0007669"/>
    <property type="project" value="UniProtKB-KW"/>
</dbReference>
<keyword evidence="3" id="KW-1185">Reference proteome</keyword>
<sequence>MAAQIYPYLTFENAKEAMDYYVQNFGATILYHQPLSQQQAEDLGLNLDNLANTIFRGAFSIAGQKLICADATMASPQASSLISIMLDFYDDEGEAKELFKLLSSSDEQRVTIPFGPQNGGQMGQVIDKYGITWIIVTGSLED</sequence>